<dbReference type="GO" id="GO:0006888">
    <property type="term" value="P:endoplasmic reticulum to Golgi vesicle-mediated transport"/>
    <property type="evidence" value="ECO:0007669"/>
    <property type="project" value="Ensembl"/>
</dbReference>
<keyword evidence="2" id="KW-0813">Transport</keyword>
<evidence type="ECO:0000256" key="7">
    <source>
        <dbReference type="ARBA" id="ARBA00069074"/>
    </source>
</evidence>
<comment type="subunit">
    <text evidence="6">Monomer. Interacts with RAN, both RAN-GTP and RAN-GDP. Competes with RCC1 for a common binding site on RAN and thereby inhibits RCC1-mediated nucleotide exchange. Forms a complex with RAN-GTP and RANBP1. Interacts with the cytoplasmic loop 2 of SCN5A.</text>
</comment>
<dbReference type="PANTHER" id="PTHR15837">
    <property type="entry name" value="RAN GUANINE NUCLEOTIDE RELEASE FACTOR"/>
    <property type="match status" value="1"/>
</dbReference>
<dbReference type="GO" id="GO:0005901">
    <property type="term" value="C:caveola"/>
    <property type="evidence" value="ECO:0007669"/>
    <property type="project" value="Ensembl"/>
</dbReference>
<comment type="function">
    <text evidence="5">May regulate the intracellular trafficking of RAN. Promotes guanine nucleotide release from RAN and inhibits binding of new GTP by preventing the binding of the RAN guanine nucleotide exchange factor RCC1. Regulates the levels of GTP-bound RAN in the nucleus, and thereby plays a role in the regulation of RAN-dependent mitotic spindle dynamics. Enhances the expression of SCN5A at the cell membrane in cardiomyocytes.</text>
</comment>
<proteinExistence type="inferred from homology"/>
<dbReference type="GO" id="GO:0098909">
    <property type="term" value="P:regulation of cardiac muscle cell action potential involved in regulation of contraction"/>
    <property type="evidence" value="ECO:0007669"/>
    <property type="project" value="Ensembl"/>
</dbReference>
<dbReference type="KEGG" id="csyr:103263454"/>
<comment type="similarity">
    <text evidence="1">Belongs to the MOG1 family.</text>
</comment>
<dbReference type="GO" id="GO:0044325">
    <property type="term" value="F:transmembrane transporter binding"/>
    <property type="evidence" value="ECO:0007669"/>
    <property type="project" value="Ensembl"/>
</dbReference>
<dbReference type="CDD" id="cd00224">
    <property type="entry name" value="Mog1"/>
    <property type="match status" value="1"/>
</dbReference>
<dbReference type="GO" id="GO:1900827">
    <property type="term" value="P:positive regulation of membrane depolarization during cardiac muscle cell action potential"/>
    <property type="evidence" value="ECO:0007669"/>
    <property type="project" value="Ensembl"/>
</dbReference>
<dbReference type="CTD" id="29098"/>
<evidence type="ECO:0000313" key="10">
    <source>
        <dbReference type="RefSeq" id="XP_008059325.1"/>
    </source>
</evidence>
<protein>
    <recommendedName>
        <fullName evidence="7">Ran guanine nucleotide release factor</fullName>
    </recommendedName>
    <alternativeName>
        <fullName evidence="8">Ran-binding protein MOG1</fullName>
    </alternativeName>
</protein>
<dbReference type="GO" id="GO:0060047">
    <property type="term" value="P:heart contraction"/>
    <property type="evidence" value="ECO:0007669"/>
    <property type="project" value="TreeGrafter"/>
</dbReference>
<dbReference type="InterPro" id="IPR007681">
    <property type="entry name" value="Mog1"/>
</dbReference>
<reference evidence="10" key="1">
    <citation type="submission" date="2025-08" db="UniProtKB">
        <authorList>
            <consortium name="RefSeq"/>
        </authorList>
    </citation>
    <scope>IDENTIFICATION</scope>
</reference>
<evidence type="ECO:0000256" key="2">
    <source>
        <dbReference type="ARBA" id="ARBA00022448"/>
    </source>
</evidence>
<name>A0A1U7TNC3_CARSF</name>
<keyword evidence="3" id="KW-0344">Guanine-nucleotide releasing factor</keyword>
<sequence length="186" mass="20452">MEPTRDYPLFGGAFSTILPPGAIDVSDLRPVPDNQEVFCHPMTDQSLIVELLELQAHVRGEAAARYHFEDVGGVQGARVVQVESVQPLSLENLALRGCCQEAWILSGKQQVAKENQQVAKDVTLHQALLRLPQYQTDLLVTFNQPCPDNRSSVGPENLSPPPWSLGDFEQLVTSLALLDPNIFGPQ</sequence>
<dbReference type="GO" id="GO:0005829">
    <property type="term" value="C:cytosol"/>
    <property type="evidence" value="ECO:0007669"/>
    <property type="project" value="Ensembl"/>
</dbReference>
<dbReference type="Proteomes" id="UP000189704">
    <property type="component" value="Unplaced"/>
</dbReference>
<keyword evidence="4" id="KW-0653">Protein transport</keyword>
<evidence type="ECO:0000256" key="8">
    <source>
        <dbReference type="ARBA" id="ARBA00076536"/>
    </source>
</evidence>
<dbReference type="GO" id="GO:0099103">
    <property type="term" value="F:channel activator activity"/>
    <property type="evidence" value="ECO:0007669"/>
    <property type="project" value="Ensembl"/>
</dbReference>
<dbReference type="GO" id="GO:0005085">
    <property type="term" value="F:guanyl-nucleotide exchange factor activity"/>
    <property type="evidence" value="ECO:0007669"/>
    <property type="project" value="UniProtKB-KW"/>
</dbReference>
<dbReference type="FunFam" id="3.40.1000.10:FF:000004">
    <property type="entry name" value="Probable ran guanine nucleotide release factor"/>
    <property type="match status" value="1"/>
</dbReference>
<dbReference type="InterPro" id="IPR016123">
    <property type="entry name" value="Mog1/PsbP_a/b/a-sand"/>
</dbReference>
<organism evidence="9 10">
    <name type="scientific">Carlito syrichta</name>
    <name type="common">Philippine tarsier</name>
    <name type="synonym">Tarsius syrichta</name>
    <dbReference type="NCBI Taxonomy" id="1868482"/>
    <lineage>
        <taxon>Eukaryota</taxon>
        <taxon>Metazoa</taxon>
        <taxon>Chordata</taxon>
        <taxon>Craniata</taxon>
        <taxon>Vertebrata</taxon>
        <taxon>Euteleostomi</taxon>
        <taxon>Mammalia</taxon>
        <taxon>Eutheria</taxon>
        <taxon>Euarchontoglires</taxon>
        <taxon>Primates</taxon>
        <taxon>Haplorrhini</taxon>
        <taxon>Tarsiiformes</taxon>
        <taxon>Tarsiidae</taxon>
        <taxon>Carlito</taxon>
    </lineage>
</organism>
<evidence type="ECO:0000256" key="4">
    <source>
        <dbReference type="ARBA" id="ARBA00022927"/>
    </source>
</evidence>
<dbReference type="GO" id="GO:0090307">
    <property type="term" value="P:mitotic spindle assembly"/>
    <property type="evidence" value="ECO:0007669"/>
    <property type="project" value="Ensembl"/>
</dbReference>
<dbReference type="Pfam" id="PF04603">
    <property type="entry name" value="Mog1"/>
    <property type="match status" value="1"/>
</dbReference>
<dbReference type="GO" id="GO:0032527">
    <property type="term" value="P:protein exit from endoplasmic reticulum"/>
    <property type="evidence" value="ECO:0007669"/>
    <property type="project" value="Ensembl"/>
</dbReference>
<evidence type="ECO:0000256" key="5">
    <source>
        <dbReference type="ARBA" id="ARBA00059721"/>
    </source>
</evidence>
<evidence type="ECO:0000256" key="1">
    <source>
        <dbReference type="ARBA" id="ARBA00010307"/>
    </source>
</evidence>
<evidence type="ECO:0000313" key="9">
    <source>
        <dbReference type="Proteomes" id="UP000189704"/>
    </source>
</evidence>
<dbReference type="GO" id="GO:0098905">
    <property type="term" value="P:regulation of bundle of His cell action potential"/>
    <property type="evidence" value="ECO:0007669"/>
    <property type="project" value="Ensembl"/>
</dbReference>
<dbReference type="GO" id="GO:1903078">
    <property type="term" value="P:positive regulation of protein localization to plasma membrane"/>
    <property type="evidence" value="ECO:0007669"/>
    <property type="project" value="Ensembl"/>
</dbReference>
<dbReference type="Gene3D" id="3.40.1000.10">
    <property type="entry name" value="Mog1/PsbP, alpha/beta/alpha sandwich"/>
    <property type="match status" value="1"/>
</dbReference>
<dbReference type="SUPFAM" id="SSF55724">
    <property type="entry name" value="Mog1p/PsbP-like"/>
    <property type="match status" value="1"/>
</dbReference>
<dbReference type="GO" id="GO:0005654">
    <property type="term" value="C:nucleoplasm"/>
    <property type="evidence" value="ECO:0007669"/>
    <property type="project" value="Ensembl"/>
</dbReference>
<dbReference type="GO" id="GO:0005791">
    <property type="term" value="C:rough endoplasmic reticulum"/>
    <property type="evidence" value="ECO:0007669"/>
    <property type="project" value="Ensembl"/>
</dbReference>
<dbReference type="GeneID" id="103263454"/>
<evidence type="ECO:0000256" key="3">
    <source>
        <dbReference type="ARBA" id="ARBA00022658"/>
    </source>
</evidence>
<dbReference type="OMA" id="ECSSAWM"/>
<dbReference type="STRING" id="1868482.ENSTSYP00000019027"/>
<dbReference type="GO" id="GO:0006606">
    <property type="term" value="P:protein import into nucleus"/>
    <property type="evidence" value="ECO:0007669"/>
    <property type="project" value="TreeGrafter"/>
</dbReference>
<evidence type="ECO:0000256" key="6">
    <source>
        <dbReference type="ARBA" id="ARBA00064188"/>
    </source>
</evidence>
<dbReference type="GO" id="GO:0031267">
    <property type="term" value="F:small GTPase binding"/>
    <property type="evidence" value="ECO:0007669"/>
    <property type="project" value="Ensembl"/>
</dbReference>
<accession>A0A1U7TNC3</accession>
<dbReference type="OrthoDB" id="10255285at2759"/>
<dbReference type="GO" id="GO:0017080">
    <property type="term" value="F:sodium channel regulator activity"/>
    <property type="evidence" value="ECO:0007669"/>
    <property type="project" value="Ensembl"/>
</dbReference>
<dbReference type="PANTHER" id="PTHR15837:SF0">
    <property type="entry name" value="RAN GUANINE NUCLEOTIDE RELEASE FACTOR"/>
    <property type="match status" value="1"/>
</dbReference>
<dbReference type="GO" id="GO:0014704">
    <property type="term" value="C:intercalated disc"/>
    <property type="evidence" value="ECO:0007669"/>
    <property type="project" value="Ensembl"/>
</dbReference>
<keyword evidence="9" id="KW-1185">Reference proteome</keyword>
<gene>
    <name evidence="10" type="primary">RANGRF</name>
</gene>
<dbReference type="RefSeq" id="XP_008059325.1">
    <property type="nucleotide sequence ID" value="XM_008061134.2"/>
</dbReference>
<dbReference type="GO" id="GO:1902305">
    <property type="term" value="P:regulation of sodium ion transmembrane transport"/>
    <property type="evidence" value="ECO:0007669"/>
    <property type="project" value="Ensembl"/>
</dbReference>
<dbReference type="GO" id="GO:2000010">
    <property type="term" value="P:positive regulation of protein localization to cell surface"/>
    <property type="evidence" value="ECO:0007669"/>
    <property type="project" value="Ensembl"/>
</dbReference>
<dbReference type="AlphaFoldDB" id="A0A1U7TNC3"/>